<dbReference type="OMA" id="VMQFFAR"/>
<dbReference type="EMBL" id="FN430382">
    <property type="protein sequence ID" value="CAZ86629.1"/>
    <property type="molecule type" value="Genomic_DNA"/>
</dbReference>
<accession>D5GQ36</accession>
<dbReference type="SUPFAM" id="SSF53474">
    <property type="entry name" value="alpha/beta-Hydrolases"/>
    <property type="match status" value="1"/>
</dbReference>
<dbReference type="AlphaFoldDB" id="D5GQ36"/>
<protein>
    <submittedName>
        <fullName evidence="3">(Perigord truffle) hypothetical protein</fullName>
    </submittedName>
</protein>
<dbReference type="GO" id="GO:0052689">
    <property type="term" value="F:carboxylic ester hydrolase activity"/>
    <property type="evidence" value="ECO:0007669"/>
    <property type="project" value="TreeGrafter"/>
</dbReference>
<dbReference type="STRING" id="656061.D5GQ36"/>
<evidence type="ECO:0000256" key="1">
    <source>
        <dbReference type="ARBA" id="ARBA00006499"/>
    </source>
</evidence>
<dbReference type="InterPro" id="IPR050565">
    <property type="entry name" value="LYPA1-2/EST-like"/>
</dbReference>
<feature type="domain" description="Phospholipase/carboxylesterase/thioesterase" evidence="2">
    <location>
        <begin position="28"/>
        <end position="186"/>
    </location>
</feature>
<dbReference type="Proteomes" id="UP000006911">
    <property type="component" value="Unassembled WGS sequence"/>
</dbReference>
<dbReference type="GO" id="GO:0005737">
    <property type="term" value="C:cytoplasm"/>
    <property type="evidence" value="ECO:0007669"/>
    <property type="project" value="TreeGrafter"/>
</dbReference>
<dbReference type="InterPro" id="IPR029058">
    <property type="entry name" value="AB_hydrolase_fold"/>
</dbReference>
<evidence type="ECO:0000259" key="2">
    <source>
        <dbReference type="Pfam" id="PF02230"/>
    </source>
</evidence>
<reference evidence="3 4" key="1">
    <citation type="journal article" date="2010" name="Nature">
        <title>Perigord black truffle genome uncovers evolutionary origins and mechanisms of symbiosis.</title>
        <authorList>
            <person name="Martin F."/>
            <person name="Kohler A."/>
            <person name="Murat C."/>
            <person name="Balestrini R."/>
            <person name="Coutinho P.M."/>
            <person name="Jaillon O."/>
            <person name="Montanini B."/>
            <person name="Morin E."/>
            <person name="Noel B."/>
            <person name="Percudani R."/>
            <person name="Porcel B."/>
            <person name="Rubini A."/>
            <person name="Amicucci A."/>
            <person name="Amselem J."/>
            <person name="Anthouard V."/>
            <person name="Arcioni S."/>
            <person name="Artiguenave F."/>
            <person name="Aury J.M."/>
            <person name="Ballario P."/>
            <person name="Bolchi A."/>
            <person name="Brenna A."/>
            <person name="Brun A."/>
            <person name="Buee M."/>
            <person name="Cantarel B."/>
            <person name="Chevalier G."/>
            <person name="Couloux A."/>
            <person name="Da Silva C."/>
            <person name="Denoeud F."/>
            <person name="Duplessis S."/>
            <person name="Ghignone S."/>
            <person name="Hilselberger B."/>
            <person name="Iotti M."/>
            <person name="Marcais B."/>
            <person name="Mello A."/>
            <person name="Miranda M."/>
            <person name="Pacioni G."/>
            <person name="Quesneville H."/>
            <person name="Riccioni C."/>
            <person name="Ruotolo R."/>
            <person name="Splivallo R."/>
            <person name="Stocchi V."/>
            <person name="Tisserant E."/>
            <person name="Viscomi A.R."/>
            <person name="Zambonelli A."/>
            <person name="Zampieri E."/>
            <person name="Henrissat B."/>
            <person name="Lebrun M.H."/>
            <person name="Paolocci F."/>
            <person name="Bonfante P."/>
            <person name="Ottonello S."/>
            <person name="Wincker P."/>
        </authorList>
    </citation>
    <scope>NUCLEOTIDE SEQUENCE [LARGE SCALE GENOMIC DNA]</scope>
    <source>
        <strain evidence="3 4">Mel28</strain>
    </source>
</reference>
<dbReference type="InterPro" id="IPR003140">
    <property type="entry name" value="PLipase/COase/thioEstase"/>
</dbReference>
<comment type="similarity">
    <text evidence="1">Belongs to the AB hydrolase superfamily. AB hydrolase 2 family.</text>
</comment>
<dbReference type="eggNOG" id="KOG2112">
    <property type="taxonomic scope" value="Eukaryota"/>
</dbReference>
<proteinExistence type="inferred from homology"/>
<dbReference type="Pfam" id="PF02230">
    <property type="entry name" value="Abhydrolase_2"/>
    <property type="match status" value="1"/>
</dbReference>
<dbReference type="HOGENOM" id="CLU_062889_1_0_1"/>
<dbReference type="KEGG" id="tml:GSTUM_00012183001"/>
<dbReference type="InParanoid" id="D5GQ36"/>
<name>D5GQ36_TUBMM</name>
<evidence type="ECO:0000313" key="4">
    <source>
        <dbReference type="Proteomes" id="UP000006911"/>
    </source>
</evidence>
<keyword evidence="4" id="KW-1185">Reference proteome</keyword>
<dbReference type="GO" id="GO:0008474">
    <property type="term" value="F:palmitoyl-(protein) hydrolase activity"/>
    <property type="evidence" value="ECO:0007669"/>
    <property type="project" value="TreeGrafter"/>
</dbReference>
<dbReference type="GeneID" id="9185209"/>
<evidence type="ECO:0000313" key="3">
    <source>
        <dbReference type="EMBL" id="CAZ86629.1"/>
    </source>
</evidence>
<sequence length="251" mass="26328">MATTPSIPQKDDFPKSLVYTLPPPTTPTPPTNILILMHGLGDLHNSFATLGTQLALPETAVLAIQAPNSLPIPEEAYHWGDDVIFDNSTGGLDSDAGFTRTRALLAGIVDDALAGRCGWCARGIFFFGYGQGGLAALDFVLSRPGVEFGGVVSAGAGAPAKVEAEGEGGKCRTPVLVCAAEKGSVVSEAGEGRLEELFVDAKVVRWKGRKEDGMMQTRDELLPVMEFYGRRLGSIAGVPEGALELIAGRAS</sequence>
<dbReference type="PANTHER" id="PTHR10655">
    <property type="entry name" value="LYSOPHOSPHOLIPASE-RELATED"/>
    <property type="match status" value="1"/>
</dbReference>
<gene>
    <name evidence="3" type="ORF">GSTUM_00012183001</name>
</gene>
<dbReference type="Gene3D" id="3.40.50.1820">
    <property type="entry name" value="alpha/beta hydrolase"/>
    <property type="match status" value="1"/>
</dbReference>
<dbReference type="RefSeq" id="XP_002842438.1">
    <property type="nucleotide sequence ID" value="XM_002842392.1"/>
</dbReference>
<dbReference type="PANTHER" id="PTHR10655:SF67">
    <property type="entry name" value="PHOSPHOLIPASE_CARBOXYLESTERASE SUPERFAMILY (AFU_ORTHOLOGUE AFUA_5G09340)"/>
    <property type="match status" value="1"/>
</dbReference>
<organism evidence="3 4">
    <name type="scientific">Tuber melanosporum (strain Mel28)</name>
    <name type="common">Perigord black truffle</name>
    <dbReference type="NCBI Taxonomy" id="656061"/>
    <lineage>
        <taxon>Eukaryota</taxon>
        <taxon>Fungi</taxon>
        <taxon>Dikarya</taxon>
        <taxon>Ascomycota</taxon>
        <taxon>Pezizomycotina</taxon>
        <taxon>Pezizomycetes</taxon>
        <taxon>Pezizales</taxon>
        <taxon>Tuberaceae</taxon>
        <taxon>Tuber</taxon>
    </lineage>
</organism>